<dbReference type="EC" id="1.1.1.62" evidence="11"/>
<reference evidence="18 19" key="1">
    <citation type="submission" date="2019-09" db="EMBL/GenBank/DDBJ databases">
        <title>Bird 10,000 Genomes (B10K) Project - Family phase.</title>
        <authorList>
            <person name="Zhang G."/>
        </authorList>
    </citation>
    <scope>NUCLEOTIDE SEQUENCE [LARGE SCALE GENOMIC DNA]</scope>
    <source>
        <strain evidence="18">B10K-DU-007-02</strain>
        <tissue evidence="18">Mixed tissue sample</tissue>
    </source>
</reference>
<proteinExistence type="inferred from homology"/>
<dbReference type="SUPFAM" id="SSF51735">
    <property type="entry name" value="NAD(P)-binding Rossmann-fold domains"/>
    <property type="match status" value="1"/>
</dbReference>
<keyword evidence="7" id="KW-0521">NADP</keyword>
<keyword evidence="6" id="KW-0256">Endoplasmic reticulum</keyword>
<keyword evidence="8" id="KW-0752">Steroid biosynthesis</keyword>
<dbReference type="InterPro" id="IPR036291">
    <property type="entry name" value="NAD(P)-bd_dom_sf"/>
</dbReference>
<organism evidence="18 19">
    <name type="scientific">Piprites chloris</name>
    <name type="common">Wing-barred manakin</name>
    <dbReference type="NCBI Taxonomy" id="114369"/>
    <lineage>
        <taxon>Eukaryota</taxon>
        <taxon>Metazoa</taxon>
        <taxon>Chordata</taxon>
        <taxon>Craniata</taxon>
        <taxon>Vertebrata</taxon>
        <taxon>Euteleostomi</taxon>
        <taxon>Archelosauria</taxon>
        <taxon>Archosauria</taxon>
        <taxon>Dinosauria</taxon>
        <taxon>Saurischia</taxon>
        <taxon>Theropoda</taxon>
        <taxon>Coelurosauria</taxon>
        <taxon>Aves</taxon>
        <taxon>Neognathae</taxon>
        <taxon>Neoaves</taxon>
        <taxon>Telluraves</taxon>
        <taxon>Australaves</taxon>
        <taxon>Passeriformes</taxon>
        <taxon>Pipridae</taxon>
        <taxon>Piprites</taxon>
    </lineage>
</organism>
<dbReference type="Gene3D" id="3.40.50.720">
    <property type="entry name" value="NAD(P)-binding Rossmann-like Domain"/>
    <property type="match status" value="1"/>
</dbReference>
<dbReference type="PRINTS" id="PR00081">
    <property type="entry name" value="GDHRDH"/>
</dbReference>
<evidence type="ECO:0000256" key="5">
    <source>
        <dbReference type="ARBA" id="ARBA00022729"/>
    </source>
</evidence>
<dbReference type="GO" id="GO:0005783">
    <property type="term" value="C:endoplasmic reticulum"/>
    <property type="evidence" value="ECO:0007669"/>
    <property type="project" value="UniProtKB-SubCell"/>
</dbReference>
<evidence type="ECO:0000256" key="15">
    <source>
        <dbReference type="ARBA" id="ARBA00042911"/>
    </source>
</evidence>
<evidence type="ECO:0000256" key="10">
    <source>
        <dbReference type="ARBA" id="ARBA00023098"/>
    </source>
</evidence>
<dbReference type="GO" id="GO:0005811">
    <property type="term" value="C:lipid droplet"/>
    <property type="evidence" value="ECO:0007669"/>
    <property type="project" value="UniProtKB-SubCell"/>
</dbReference>
<keyword evidence="5" id="KW-0732">Signal</keyword>
<evidence type="ECO:0000256" key="11">
    <source>
        <dbReference type="ARBA" id="ARBA00024072"/>
    </source>
</evidence>
<dbReference type="EMBL" id="VXAH01000215">
    <property type="protein sequence ID" value="NXK38199.1"/>
    <property type="molecule type" value="Genomic_DNA"/>
</dbReference>
<dbReference type="GO" id="GO:0004303">
    <property type="term" value="F:estradiol 17-beta-dehydrogenase [NAD(P)+] activity"/>
    <property type="evidence" value="ECO:0007669"/>
    <property type="project" value="UniProtKB-EC"/>
</dbReference>
<keyword evidence="10" id="KW-0443">Lipid metabolism</keyword>
<dbReference type="PANTHER" id="PTHR24322:SF489">
    <property type="entry name" value="ESTRADIOL 17-BETA-DEHYDROGENASE 11"/>
    <property type="match status" value="1"/>
</dbReference>
<feature type="non-terminal residue" evidence="18">
    <location>
        <position position="300"/>
    </location>
</feature>
<comment type="catalytic activity">
    <reaction evidence="16">
        <text>17beta-estradiol + NAD(+) = estrone + NADH + H(+)</text>
        <dbReference type="Rhea" id="RHEA:24612"/>
        <dbReference type="ChEBI" id="CHEBI:15378"/>
        <dbReference type="ChEBI" id="CHEBI:16469"/>
        <dbReference type="ChEBI" id="CHEBI:17263"/>
        <dbReference type="ChEBI" id="CHEBI:57540"/>
        <dbReference type="ChEBI" id="CHEBI:57945"/>
        <dbReference type="EC" id="1.1.1.62"/>
    </reaction>
</comment>
<dbReference type="FunFam" id="3.40.50.720:FF:000224">
    <property type="entry name" value="Hydroxysteroid 17-beta dehydrogenase 11"/>
    <property type="match status" value="1"/>
</dbReference>
<evidence type="ECO:0000256" key="9">
    <source>
        <dbReference type="ARBA" id="ARBA00023002"/>
    </source>
</evidence>
<dbReference type="CDD" id="cd05339">
    <property type="entry name" value="17beta-HSDXI-like_SDR_c"/>
    <property type="match status" value="1"/>
</dbReference>
<evidence type="ECO:0000313" key="18">
    <source>
        <dbReference type="EMBL" id="NXK38199.1"/>
    </source>
</evidence>
<sequence length="300" mass="33060">MNLFVETFLFLGTLVYSYLEAFVKLFVPVRRKSVSGELVLITGAGHGVGRATALEFAKRQSRLVLWDINKHGVEETAAECKSLGATVEAFVVDCSKREEIYSTAEKVKKEIGDVTILVNNAGVITAADLLSTQDHQIERMFEVNILAHMWTTRAFLPAMMNNNYGHIVTVASAAGHFVTSFMVAYCSSKFAAVGFHKALTEELSTLGKDGIKTTCLCPVFINTGFVKNPSTRLGKILEIEEVVEALMEGIVTNQKMVFVPSNQSVALLLERQVFPERALNVLKKMTDVKFDAVIGQRSTQ</sequence>
<dbReference type="GO" id="GO:0006694">
    <property type="term" value="P:steroid biosynthetic process"/>
    <property type="evidence" value="ECO:0007669"/>
    <property type="project" value="UniProtKB-KW"/>
</dbReference>
<evidence type="ECO:0000256" key="3">
    <source>
        <dbReference type="ARBA" id="ARBA00022516"/>
    </source>
</evidence>
<keyword evidence="3" id="KW-0444">Lipid biosynthesis</keyword>
<evidence type="ECO:0000256" key="8">
    <source>
        <dbReference type="ARBA" id="ARBA00022955"/>
    </source>
</evidence>
<dbReference type="Proteomes" id="UP000520962">
    <property type="component" value="Unassembled WGS sequence"/>
</dbReference>
<feature type="non-terminal residue" evidence="18">
    <location>
        <position position="1"/>
    </location>
</feature>
<evidence type="ECO:0000256" key="12">
    <source>
        <dbReference type="ARBA" id="ARBA00038261"/>
    </source>
</evidence>
<evidence type="ECO:0000256" key="2">
    <source>
        <dbReference type="ARBA" id="ARBA00004502"/>
    </source>
</evidence>
<evidence type="ECO:0000313" key="19">
    <source>
        <dbReference type="Proteomes" id="UP000520962"/>
    </source>
</evidence>
<keyword evidence="9" id="KW-0560">Oxidoreductase</keyword>
<gene>
    <name evidence="18" type="primary">Hsd17b11_0</name>
    <name evidence="18" type="ORF">PIPCHL_R07328</name>
</gene>
<dbReference type="PRINTS" id="PR00080">
    <property type="entry name" value="SDRFAMILY"/>
</dbReference>
<dbReference type="AlphaFoldDB" id="A0A7L0J405"/>
<evidence type="ECO:0000256" key="1">
    <source>
        <dbReference type="ARBA" id="ARBA00004240"/>
    </source>
</evidence>
<protein>
    <recommendedName>
        <fullName evidence="13">Estradiol 17-beta-dehydrogenase 11</fullName>
        <ecNumber evidence="11">1.1.1.62</ecNumber>
    </recommendedName>
    <alternativeName>
        <fullName evidence="14">17-beta-hydroxysteroid dehydrogenase 11</fullName>
    </alternativeName>
    <alternativeName>
        <fullName evidence="15">Dehydrogenase/reductase SDR family member 8</fullName>
    </alternativeName>
</protein>
<name>A0A7L0J405_PIPCL</name>
<evidence type="ECO:0000256" key="6">
    <source>
        <dbReference type="ARBA" id="ARBA00022824"/>
    </source>
</evidence>
<evidence type="ECO:0000256" key="7">
    <source>
        <dbReference type="ARBA" id="ARBA00022857"/>
    </source>
</evidence>
<evidence type="ECO:0000256" key="14">
    <source>
        <dbReference type="ARBA" id="ARBA00042233"/>
    </source>
</evidence>
<comment type="similarity">
    <text evidence="12">Belongs to the short-chain dehydrogenases/reductases (SDR) family. 17-beta-HSD 3 subfamily.</text>
</comment>
<dbReference type="PANTHER" id="PTHR24322">
    <property type="entry name" value="PKSB"/>
    <property type="match status" value="1"/>
</dbReference>
<dbReference type="InterPro" id="IPR002347">
    <property type="entry name" value="SDR_fam"/>
</dbReference>
<comment type="caution">
    <text evidence="18">The sequence shown here is derived from an EMBL/GenBank/DDBJ whole genome shotgun (WGS) entry which is preliminary data.</text>
</comment>
<accession>A0A7L0J405</accession>
<evidence type="ECO:0000256" key="13">
    <source>
        <dbReference type="ARBA" id="ARBA00039801"/>
    </source>
</evidence>
<evidence type="ECO:0000256" key="17">
    <source>
        <dbReference type="ARBA" id="ARBA00048906"/>
    </source>
</evidence>
<evidence type="ECO:0000256" key="16">
    <source>
        <dbReference type="ARBA" id="ARBA00048022"/>
    </source>
</evidence>
<dbReference type="Pfam" id="PF00106">
    <property type="entry name" value="adh_short"/>
    <property type="match status" value="1"/>
</dbReference>
<comment type="catalytic activity">
    <reaction evidence="17">
        <text>17beta-estradiol + NADP(+) = estrone + NADPH + H(+)</text>
        <dbReference type="Rhea" id="RHEA:24616"/>
        <dbReference type="ChEBI" id="CHEBI:15378"/>
        <dbReference type="ChEBI" id="CHEBI:16469"/>
        <dbReference type="ChEBI" id="CHEBI:17263"/>
        <dbReference type="ChEBI" id="CHEBI:57783"/>
        <dbReference type="ChEBI" id="CHEBI:58349"/>
        <dbReference type="EC" id="1.1.1.62"/>
    </reaction>
</comment>
<keyword evidence="4" id="KW-0551">Lipid droplet</keyword>
<evidence type="ECO:0000256" key="4">
    <source>
        <dbReference type="ARBA" id="ARBA00022677"/>
    </source>
</evidence>
<comment type="subcellular location">
    <subcellularLocation>
        <location evidence="1">Endoplasmic reticulum</location>
    </subcellularLocation>
    <subcellularLocation>
        <location evidence="2">Lipid droplet</location>
    </subcellularLocation>
</comment>
<keyword evidence="19" id="KW-1185">Reference proteome</keyword>